<evidence type="ECO:0000313" key="1">
    <source>
        <dbReference type="EMBL" id="GES92099.1"/>
    </source>
</evidence>
<gene>
    <name evidence="1" type="ORF">RCL2_001889800</name>
</gene>
<dbReference type="EMBL" id="BLAL01000211">
    <property type="protein sequence ID" value="GES92099.1"/>
    <property type="molecule type" value="Genomic_DNA"/>
</dbReference>
<organism evidence="1 2">
    <name type="scientific">Rhizophagus clarus</name>
    <dbReference type="NCBI Taxonomy" id="94130"/>
    <lineage>
        <taxon>Eukaryota</taxon>
        <taxon>Fungi</taxon>
        <taxon>Fungi incertae sedis</taxon>
        <taxon>Mucoromycota</taxon>
        <taxon>Glomeromycotina</taxon>
        <taxon>Glomeromycetes</taxon>
        <taxon>Glomerales</taxon>
        <taxon>Glomeraceae</taxon>
        <taxon>Rhizophagus</taxon>
    </lineage>
</organism>
<proteinExistence type="predicted"/>
<comment type="caution">
    <text evidence="1">The sequence shown here is derived from an EMBL/GenBank/DDBJ whole genome shotgun (WGS) entry which is preliminary data.</text>
</comment>
<sequence>MTIDAAQRIIYFPLYLNKKNVLVTFPHSEHFYFHSLEDIDSISWITIFHLGDSSFSVVNNLSYQMYKPSSYSYPYARYILHRAYIEIVVRKYERFYYPHLKIYISQHRRN</sequence>
<accession>A0A8H3LVP5</accession>
<reference evidence="1" key="1">
    <citation type="submission" date="2019-10" db="EMBL/GenBank/DDBJ databases">
        <title>Conservation and host-specific expression of non-tandemly repeated heterogenous ribosome RNA gene in arbuscular mycorrhizal fungi.</title>
        <authorList>
            <person name="Maeda T."/>
            <person name="Kobayashi Y."/>
            <person name="Nakagawa T."/>
            <person name="Ezawa T."/>
            <person name="Yamaguchi K."/>
            <person name="Bino T."/>
            <person name="Nishimoto Y."/>
            <person name="Shigenobu S."/>
            <person name="Kawaguchi M."/>
        </authorList>
    </citation>
    <scope>NUCLEOTIDE SEQUENCE</scope>
    <source>
        <strain evidence="1">HR1</strain>
    </source>
</reference>
<protein>
    <submittedName>
        <fullName evidence="1">Uncharacterized protein</fullName>
    </submittedName>
</protein>
<dbReference type="Proteomes" id="UP000615446">
    <property type="component" value="Unassembled WGS sequence"/>
</dbReference>
<evidence type="ECO:0000313" key="2">
    <source>
        <dbReference type="Proteomes" id="UP000615446"/>
    </source>
</evidence>
<dbReference type="AlphaFoldDB" id="A0A8H3LVP5"/>
<name>A0A8H3LVP5_9GLOM</name>